<dbReference type="SUPFAM" id="SSF49764">
    <property type="entry name" value="HSP20-like chaperones"/>
    <property type="match status" value="1"/>
</dbReference>
<gene>
    <name evidence="6" type="ORF">SBAD_LOCUS9135</name>
</gene>
<evidence type="ECO:0000259" key="5">
    <source>
        <dbReference type="PROSITE" id="PS01031"/>
    </source>
</evidence>
<dbReference type="GO" id="GO:0005737">
    <property type="term" value="C:cytoplasm"/>
    <property type="evidence" value="ECO:0007669"/>
    <property type="project" value="TreeGrafter"/>
</dbReference>
<dbReference type="GO" id="GO:0005634">
    <property type="term" value="C:nucleus"/>
    <property type="evidence" value="ECO:0007669"/>
    <property type="project" value="TreeGrafter"/>
</dbReference>
<reference evidence="8" key="1">
    <citation type="submission" date="2016-06" db="UniProtKB">
        <authorList>
            <consortium name="WormBaseParasite"/>
        </authorList>
    </citation>
    <scope>IDENTIFICATION</scope>
</reference>
<comment type="similarity">
    <text evidence="1 3 4">Belongs to the small heat shock protein (HSP20) family.</text>
</comment>
<dbReference type="GO" id="GO:0043066">
    <property type="term" value="P:negative regulation of apoptotic process"/>
    <property type="evidence" value="ECO:0007669"/>
    <property type="project" value="TreeGrafter"/>
</dbReference>
<protein>
    <submittedName>
        <fullName evidence="8">SHSP domain-containing protein</fullName>
    </submittedName>
</protein>
<dbReference type="GO" id="GO:0046872">
    <property type="term" value="F:metal ion binding"/>
    <property type="evidence" value="ECO:0007669"/>
    <property type="project" value="UniProtKB-KW"/>
</dbReference>
<keyword evidence="7" id="KW-1185">Reference proteome</keyword>
<dbReference type="GO" id="GO:0042026">
    <property type="term" value="P:protein refolding"/>
    <property type="evidence" value="ECO:0007669"/>
    <property type="project" value="TreeGrafter"/>
</dbReference>
<dbReference type="GO" id="GO:0051082">
    <property type="term" value="F:unfolded protein binding"/>
    <property type="evidence" value="ECO:0007669"/>
    <property type="project" value="TreeGrafter"/>
</dbReference>
<feature type="binding site" evidence="2">
    <location>
        <position position="107"/>
    </location>
    <ligand>
        <name>Zn(2+)</name>
        <dbReference type="ChEBI" id="CHEBI:29105"/>
        <label>2</label>
    </ligand>
</feature>
<dbReference type="PIRSF" id="PIRSF036514">
    <property type="entry name" value="Sm_HSP_B1"/>
    <property type="match status" value="1"/>
</dbReference>
<feature type="binding site" evidence="2">
    <location>
        <position position="114"/>
    </location>
    <ligand>
        <name>Zn(2+)</name>
        <dbReference type="ChEBI" id="CHEBI:29105"/>
        <label>1</label>
    </ligand>
</feature>
<proteinExistence type="inferred from homology"/>
<name>A0A183IZT7_9BILA</name>
<dbReference type="PANTHER" id="PTHR45640">
    <property type="entry name" value="HEAT SHOCK PROTEIN HSP-12.2-RELATED"/>
    <property type="match status" value="1"/>
</dbReference>
<feature type="domain" description="SHSP" evidence="5">
    <location>
        <begin position="59"/>
        <end position="169"/>
    </location>
</feature>
<dbReference type="Gene3D" id="2.60.40.790">
    <property type="match status" value="1"/>
</dbReference>
<sequence length="182" mass="20879">MSGLIPFRHPFWHGSDYWDWPPVSRIFDQRFAMEPMWDLLTEPLTDSFRVSPYWARMRPVEGEGRSGISEVKNEADKFTVSMDVSQFLPQEIKVKVVENMVVVDGKHDEKMDQHGFVSRAFTRKYILPKEVDPQTVVSRLSPKGVLTIEAPKKAIEGAPKERTVPIQMAPEKPAVEQKKVAK</sequence>
<dbReference type="Proteomes" id="UP000270296">
    <property type="component" value="Unassembled WGS sequence"/>
</dbReference>
<dbReference type="InterPro" id="IPR008978">
    <property type="entry name" value="HSP20-like_chaperone"/>
</dbReference>
<evidence type="ECO:0000256" key="2">
    <source>
        <dbReference type="PIRSR" id="PIRSR036514-1"/>
    </source>
</evidence>
<evidence type="ECO:0000256" key="4">
    <source>
        <dbReference type="RuleBase" id="RU003616"/>
    </source>
</evidence>
<keyword evidence="2" id="KW-0479">Metal-binding</keyword>
<dbReference type="CDD" id="cd06526">
    <property type="entry name" value="metazoan_ACD"/>
    <property type="match status" value="1"/>
</dbReference>
<dbReference type="OrthoDB" id="1431247at2759"/>
<dbReference type="InterPro" id="IPR055269">
    <property type="entry name" value="Alpha-crystallin/HSP_16"/>
</dbReference>
<dbReference type="InterPro" id="IPR001436">
    <property type="entry name" value="Alpha-crystallin/sHSP_animal"/>
</dbReference>
<accession>A0A183IZT7</accession>
<evidence type="ECO:0000313" key="8">
    <source>
        <dbReference type="WBParaSite" id="SBAD_0000946401-mRNA-1"/>
    </source>
</evidence>
<dbReference type="WBParaSite" id="SBAD_0000946401-mRNA-1">
    <property type="protein sequence ID" value="SBAD_0000946401-mRNA-1"/>
    <property type="gene ID" value="SBAD_0000946401"/>
</dbReference>
<dbReference type="EMBL" id="UZAM01012371">
    <property type="protein sequence ID" value="VDP21454.1"/>
    <property type="molecule type" value="Genomic_DNA"/>
</dbReference>
<evidence type="ECO:0000256" key="3">
    <source>
        <dbReference type="PROSITE-ProRule" id="PRU00285"/>
    </source>
</evidence>
<evidence type="ECO:0000313" key="7">
    <source>
        <dbReference type="Proteomes" id="UP000270296"/>
    </source>
</evidence>
<dbReference type="PANTHER" id="PTHR45640:SF26">
    <property type="entry name" value="RE23625P"/>
    <property type="match status" value="1"/>
</dbReference>
<dbReference type="Pfam" id="PF00011">
    <property type="entry name" value="HSP20"/>
    <property type="match status" value="1"/>
</dbReference>
<dbReference type="PROSITE" id="PS01031">
    <property type="entry name" value="SHSP"/>
    <property type="match status" value="1"/>
</dbReference>
<feature type="binding site" evidence="2">
    <location>
        <position position="109"/>
    </location>
    <ligand>
        <name>Zn(2+)</name>
        <dbReference type="ChEBI" id="CHEBI:29105"/>
        <label>1</label>
    </ligand>
</feature>
<dbReference type="PRINTS" id="PR00299">
    <property type="entry name" value="ACRYSTALLIN"/>
</dbReference>
<dbReference type="InterPro" id="IPR002068">
    <property type="entry name" value="A-crystallin/Hsp20_dom"/>
</dbReference>
<evidence type="ECO:0000313" key="6">
    <source>
        <dbReference type="EMBL" id="VDP21454.1"/>
    </source>
</evidence>
<dbReference type="AlphaFoldDB" id="A0A183IZT7"/>
<keyword evidence="2" id="KW-0862">Zinc</keyword>
<reference evidence="6 7" key="2">
    <citation type="submission" date="2018-11" db="EMBL/GenBank/DDBJ databases">
        <authorList>
            <consortium name="Pathogen Informatics"/>
        </authorList>
    </citation>
    <scope>NUCLEOTIDE SEQUENCE [LARGE SCALE GENOMIC DNA]</scope>
</reference>
<dbReference type="GO" id="GO:0009408">
    <property type="term" value="P:response to heat"/>
    <property type="evidence" value="ECO:0007669"/>
    <property type="project" value="TreeGrafter"/>
</dbReference>
<organism evidence="8">
    <name type="scientific">Soboliphyme baturini</name>
    <dbReference type="NCBI Taxonomy" id="241478"/>
    <lineage>
        <taxon>Eukaryota</taxon>
        <taxon>Metazoa</taxon>
        <taxon>Ecdysozoa</taxon>
        <taxon>Nematoda</taxon>
        <taxon>Enoplea</taxon>
        <taxon>Dorylaimia</taxon>
        <taxon>Dioctophymatida</taxon>
        <taxon>Dioctophymatoidea</taxon>
        <taxon>Soboliphymatidae</taxon>
        <taxon>Soboliphyme</taxon>
    </lineage>
</organism>
<evidence type="ECO:0000256" key="1">
    <source>
        <dbReference type="PIRNR" id="PIRNR036514"/>
    </source>
</evidence>